<organism evidence="1">
    <name type="scientific">uncultured Leptolyngbya sp</name>
    <dbReference type="NCBI Taxonomy" id="332963"/>
    <lineage>
        <taxon>Bacteria</taxon>
        <taxon>Bacillati</taxon>
        <taxon>Cyanobacteriota</taxon>
        <taxon>Cyanophyceae</taxon>
        <taxon>Leptolyngbyales</taxon>
        <taxon>Leptolyngbyaceae</taxon>
        <taxon>Leptolyngbya group</taxon>
        <taxon>Leptolyngbya</taxon>
        <taxon>environmental samples</taxon>
    </lineage>
</organism>
<reference evidence="1" key="1">
    <citation type="submission" date="2020-02" db="EMBL/GenBank/DDBJ databases">
        <authorList>
            <person name="Meier V. D."/>
        </authorList>
    </citation>
    <scope>NUCLEOTIDE SEQUENCE</scope>
    <source>
        <strain evidence="1">AVDCRST_MAG94</strain>
    </source>
</reference>
<dbReference type="AlphaFoldDB" id="A0A6J4LQR8"/>
<sequence>MSRDNEHPLDVSAPKLDSIYRAYLVGSLMRSLLIHCFGGKS</sequence>
<dbReference type="EMBL" id="CADCTY010000729">
    <property type="protein sequence ID" value="CAA9335490.1"/>
    <property type="molecule type" value="Genomic_DNA"/>
</dbReference>
<protein>
    <submittedName>
        <fullName evidence="1">Uncharacterized protein</fullName>
    </submittedName>
</protein>
<evidence type="ECO:0000313" key="1">
    <source>
        <dbReference type="EMBL" id="CAA9335490.1"/>
    </source>
</evidence>
<accession>A0A6J4LQR8</accession>
<proteinExistence type="predicted"/>
<gene>
    <name evidence="1" type="ORF">AVDCRST_MAG94-2087</name>
</gene>
<name>A0A6J4LQR8_9CYAN</name>